<accession>A0AA37PEP1</accession>
<dbReference type="Proteomes" id="UP001055115">
    <property type="component" value="Unassembled WGS sequence"/>
</dbReference>
<dbReference type="RefSeq" id="XP_049133174.1">
    <property type="nucleotide sequence ID" value="XM_049277217.1"/>
</dbReference>
<dbReference type="PANTHER" id="PTHR24148:SF82">
    <property type="entry name" value="HETEROKARYON INCOMPATIBILITY DOMAIN-CONTAINING PROTEIN"/>
    <property type="match status" value="1"/>
</dbReference>
<name>A0AA37PEP1_9PEZI</name>
<reference evidence="2 3" key="1">
    <citation type="submission" date="2022-03" db="EMBL/GenBank/DDBJ databases">
        <title>Genome data of Colletotrichum spp.</title>
        <authorList>
            <person name="Utami Y.D."/>
            <person name="Hiruma K."/>
        </authorList>
    </citation>
    <scope>NUCLEOTIDE SEQUENCE [LARGE SCALE GENOMIC DNA]</scope>
    <source>
        <strain evidence="2 3">MAFF 239500</strain>
    </source>
</reference>
<dbReference type="InterPro" id="IPR010730">
    <property type="entry name" value="HET"/>
</dbReference>
<gene>
    <name evidence="2" type="ORF">ColSpa_11005</name>
</gene>
<feature type="domain" description="Heterokaryon incompatibility" evidence="1">
    <location>
        <begin position="49"/>
        <end position="195"/>
    </location>
</feature>
<comment type="caution">
    <text evidence="2">The sequence shown here is derived from an EMBL/GenBank/DDBJ whole genome shotgun (WGS) entry which is preliminary data.</text>
</comment>
<evidence type="ECO:0000313" key="2">
    <source>
        <dbReference type="EMBL" id="GKT50824.1"/>
    </source>
</evidence>
<dbReference type="InterPro" id="IPR052895">
    <property type="entry name" value="HetReg/Transcr_Mod"/>
</dbReference>
<evidence type="ECO:0000259" key="1">
    <source>
        <dbReference type="Pfam" id="PF06985"/>
    </source>
</evidence>
<evidence type="ECO:0000313" key="3">
    <source>
        <dbReference type="Proteomes" id="UP001055115"/>
    </source>
</evidence>
<dbReference type="Pfam" id="PF06985">
    <property type="entry name" value="HET"/>
    <property type="match status" value="1"/>
</dbReference>
<proteinExistence type="predicted"/>
<dbReference type="Pfam" id="PF26639">
    <property type="entry name" value="Het-6_barrel"/>
    <property type="match status" value="1"/>
</dbReference>
<sequence length="660" mass="75403">MNSQTDLYDTIILEPRKREIRVIHIGSGTNNDPLKLSLSRVSLDDNPDYTALSYCWGPQVNLEQVEISNRPIPISRHLHKCLVSLRREDSPLTLWIDAICINQSSNQEKNTQVPLMRDIYKGATEVLIWLGESTAGLDRVFNSIQRVIEHNIEIEPKGISQVAEELLKASPDETEQAFTEFVNIPWFRRTWIIQELALPRQDPIFLCGKHRAPWTHVKRWWDIAKSLNQAVIQHSTLTLPAWRNLHHLLNFRVLDKLALLRQLFGNPNVFKNGLRLSALIFMSEESLATNPRDKIYGVMGLANASANEKIVVDYDKSVEDLYEETSRYLIFEERTLSILSNQSVDITRNSTDEEAEAYHEFTLTWGPNVKSSWIRDFGYIRGATHRPDPLVRDLDSRCLRYNASLNTIPTACPDQKKNVLSIAGTKVGVVKDHVRAWYEYRGKIQWFRNTNEAFNVFLRAGRPTLEVEKDFSSEPFRNTEMTADSEVKEVHLVYSPEGGPTKPIREAIWRTFVGDKSLDTLDHAPGYFEVFFEGLLDAERGNPSPKISVSDDALPPGSDVIEHWQSFLHRVHMMIYRRAAFSTENGWIGLGPDMMRNGDVVVLLSGGDVPFVLRPTQDGHTLIGECYVEGMMYGEMLKAQLETRAASEPNSIRGEMFHIR</sequence>
<protein>
    <submittedName>
        <fullName evidence="2">Heterokaryon incompatibility protein 6, OR allele</fullName>
    </submittedName>
</protein>
<dbReference type="EMBL" id="BQXU01000041">
    <property type="protein sequence ID" value="GKT50824.1"/>
    <property type="molecule type" value="Genomic_DNA"/>
</dbReference>
<dbReference type="AlphaFoldDB" id="A0AA37PEP1"/>
<keyword evidence="3" id="KW-1185">Reference proteome</keyword>
<dbReference type="PANTHER" id="PTHR24148">
    <property type="entry name" value="ANKYRIN REPEAT DOMAIN-CONTAINING PROTEIN 39 HOMOLOG-RELATED"/>
    <property type="match status" value="1"/>
</dbReference>
<dbReference type="GeneID" id="73331807"/>
<organism evidence="2 3">
    <name type="scientific">Colletotrichum spaethianum</name>
    <dbReference type="NCBI Taxonomy" id="700344"/>
    <lineage>
        <taxon>Eukaryota</taxon>
        <taxon>Fungi</taxon>
        <taxon>Dikarya</taxon>
        <taxon>Ascomycota</taxon>
        <taxon>Pezizomycotina</taxon>
        <taxon>Sordariomycetes</taxon>
        <taxon>Hypocreomycetidae</taxon>
        <taxon>Glomerellales</taxon>
        <taxon>Glomerellaceae</taxon>
        <taxon>Colletotrichum</taxon>
        <taxon>Colletotrichum spaethianum species complex</taxon>
    </lineage>
</organism>